<dbReference type="PIRSF" id="PIRSF001549">
    <property type="entry name" value="His-tRNA_synth"/>
    <property type="match status" value="1"/>
</dbReference>
<organism evidence="14 15">
    <name type="scientific">Anaerofustis stercorihominis</name>
    <dbReference type="NCBI Taxonomy" id="214853"/>
    <lineage>
        <taxon>Bacteria</taxon>
        <taxon>Bacillati</taxon>
        <taxon>Bacillota</taxon>
        <taxon>Clostridia</taxon>
        <taxon>Eubacteriales</taxon>
        <taxon>Eubacteriaceae</taxon>
        <taxon>Anaerofustis</taxon>
    </lineage>
</organism>
<evidence type="ECO:0000256" key="8">
    <source>
        <dbReference type="ARBA" id="ARBA00022917"/>
    </source>
</evidence>
<evidence type="ECO:0000256" key="5">
    <source>
        <dbReference type="ARBA" id="ARBA00022598"/>
    </source>
</evidence>
<dbReference type="SUPFAM" id="SSF52954">
    <property type="entry name" value="Class II aaRS ABD-related"/>
    <property type="match status" value="1"/>
</dbReference>
<dbReference type="Proteomes" id="UP000261212">
    <property type="component" value="Unassembled WGS sequence"/>
</dbReference>
<dbReference type="CDD" id="cd00773">
    <property type="entry name" value="HisRS-like_core"/>
    <property type="match status" value="1"/>
</dbReference>
<dbReference type="SUPFAM" id="SSF55681">
    <property type="entry name" value="Class II aaRS and biotin synthetases"/>
    <property type="match status" value="1"/>
</dbReference>
<evidence type="ECO:0000256" key="4">
    <source>
        <dbReference type="ARBA" id="ARBA00022490"/>
    </source>
</evidence>
<keyword evidence="5 11" id="KW-0436">Ligase</keyword>
<comment type="catalytic activity">
    <reaction evidence="10 11">
        <text>tRNA(His) + L-histidine + ATP = L-histidyl-tRNA(His) + AMP + diphosphate + H(+)</text>
        <dbReference type="Rhea" id="RHEA:17313"/>
        <dbReference type="Rhea" id="RHEA-COMP:9665"/>
        <dbReference type="Rhea" id="RHEA-COMP:9689"/>
        <dbReference type="ChEBI" id="CHEBI:15378"/>
        <dbReference type="ChEBI" id="CHEBI:30616"/>
        <dbReference type="ChEBI" id="CHEBI:33019"/>
        <dbReference type="ChEBI" id="CHEBI:57595"/>
        <dbReference type="ChEBI" id="CHEBI:78442"/>
        <dbReference type="ChEBI" id="CHEBI:78527"/>
        <dbReference type="ChEBI" id="CHEBI:456215"/>
        <dbReference type="EC" id="6.1.1.21"/>
    </reaction>
</comment>
<dbReference type="Pfam" id="PF13393">
    <property type="entry name" value="tRNA-synt_His"/>
    <property type="match status" value="2"/>
</dbReference>
<dbReference type="InterPro" id="IPR033656">
    <property type="entry name" value="HisRS_anticodon"/>
</dbReference>
<keyword evidence="9 11" id="KW-0030">Aminoacyl-tRNA synthetase</keyword>
<dbReference type="GO" id="GO:0016740">
    <property type="term" value="F:transferase activity"/>
    <property type="evidence" value="ECO:0007669"/>
    <property type="project" value="UniProtKB-ARBA"/>
</dbReference>
<evidence type="ECO:0000256" key="9">
    <source>
        <dbReference type="ARBA" id="ARBA00023146"/>
    </source>
</evidence>
<dbReference type="GO" id="GO:0006427">
    <property type="term" value="P:histidyl-tRNA aminoacylation"/>
    <property type="evidence" value="ECO:0007669"/>
    <property type="project" value="UniProtKB-UniRule"/>
</dbReference>
<dbReference type="RefSeq" id="WP_117532534.1">
    <property type="nucleotide sequence ID" value="NZ_CP176644.1"/>
</dbReference>
<keyword evidence="6 11" id="KW-0547">Nucleotide-binding</keyword>
<feature type="binding site" evidence="12">
    <location>
        <position position="114"/>
    </location>
    <ligand>
        <name>L-histidine</name>
        <dbReference type="ChEBI" id="CHEBI:57595"/>
    </ligand>
</feature>
<accession>A0A3E3DW42</accession>
<comment type="subcellular location">
    <subcellularLocation>
        <location evidence="1 11">Cytoplasm</location>
    </subcellularLocation>
</comment>
<dbReference type="FunFam" id="3.30.930.10:FF:000005">
    <property type="entry name" value="Histidine--tRNA ligase"/>
    <property type="match status" value="1"/>
</dbReference>
<dbReference type="InterPro" id="IPR015807">
    <property type="entry name" value="His-tRNA-ligase"/>
</dbReference>
<dbReference type="GO" id="GO:0140096">
    <property type="term" value="F:catalytic activity, acting on a protein"/>
    <property type="evidence" value="ECO:0007669"/>
    <property type="project" value="UniProtKB-ARBA"/>
</dbReference>
<comment type="caution">
    <text evidence="14">The sequence shown here is derived from an EMBL/GenBank/DDBJ whole genome shotgun (WGS) entry which is preliminary data.</text>
</comment>
<dbReference type="CDD" id="cd00859">
    <property type="entry name" value="HisRS_anticodon"/>
    <property type="match status" value="1"/>
</dbReference>
<evidence type="ECO:0000256" key="11">
    <source>
        <dbReference type="HAMAP-Rule" id="MF_00127"/>
    </source>
</evidence>
<dbReference type="AlphaFoldDB" id="A0A3E3DW42"/>
<evidence type="ECO:0000256" key="3">
    <source>
        <dbReference type="ARBA" id="ARBA00011738"/>
    </source>
</evidence>
<dbReference type="Pfam" id="PF03129">
    <property type="entry name" value="HGTP_anticodon"/>
    <property type="match status" value="1"/>
</dbReference>
<feature type="domain" description="Aminoacyl-transfer RNA synthetases class-II family profile" evidence="13">
    <location>
        <begin position="1"/>
        <end position="336"/>
    </location>
</feature>
<dbReference type="InterPro" id="IPR045864">
    <property type="entry name" value="aa-tRNA-synth_II/BPL/LPL"/>
</dbReference>
<evidence type="ECO:0000256" key="7">
    <source>
        <dbReference type="ARBA" id="ARBA00022840"/>
    </source>
</evidence>
<dbReference type="PANTHER" id="PTHR43707:SF1">
    <property type="entry name" value="HISTIDINE--TRNA LIGASE, MITOCHONDRIAL-RELATED"/>
    <property type="match status" value="1"/>
</dbReference>
<dbReference type="InterPro" id="IPR004154">
    <property type="entry name" value="Anticodon-bd"/>
</dbReference>
<dbReference type="EMBL" id="QUSM01000005">
    <property type="protein sequence ID" value="RGD73524.1"/>
    <property type="molecule type" value="Genomic_DNA"/>
</dbReference>
<dbReference type="Gene3D" id="3.30.930.10">
    <property type="entry name" value="Bira Bifunctional Protein, Domain 2"/>
    <property type="match status" value="1"/>
</dbReference>
<feature type="binding site" evidence="12">
    <location>
        <begin position="83"/>
        <end position="85"/>
    </location>
    <ligand>
        <name>L-histidine</name>
        <dbReference type="ChEBI" id="CHEBI:57595"/>
    </ligand>
</feature>
<keyword evidence="4 11" id="KW-0963">Cytoplasm</keyword>
<dbReference type="GO" id="GO:0005737">
    <property type="term" value="C:cytoplasm"/>
    <property type="evidence" value="ECO:0007669"/>
    <property type="project" value="UniProtKB-SubCell"/>
</dbReference>
<dbReference type="EC" id="6.1.1.21" evidence="11"/>
<evidence type="ECO:0000313" key="14">
    <source>
        <dbReference type="EMBL" id="RGD73524.1"/>
    </source>
</evidence>
<keyword evidence="7 11" id="KW-0067">ATP-binding</keyword>
<proteinExistence type="inferred from homology"/>
<dbReference type="PROSITE" id="PS50862">
    <property type="entry name" value="AA_TRNA_LIGASE_II"/>
    <property type="match status" value="1"/>
</dbReference>
<name>A0A3E3DW42_9FIRM</name>
<gene>
    <name evidence="11" type="primary">hisS</name>
    <name evidence="14" type="ORF">DW687_09195</name>
</gene>
<reference evidence="14 15" key="1">
    <citation type="submission" date="2018-08" db="EMBL/GenBank/DDBJ databases">
        <title>A genome reference for cultivated species of the human gut microbiota.</title>
        <authorList>
            <person name="Zou Y."/>
            <person name="Xue W."/>
            <person name="Luo G."/>
        </authorList>
    </citation>
    <scope>NUCLEOTIDE SEQUENCE [LARGE SCALE GENOMIC DNA]</scope>
    <source>
        <strain evidence="14 15">AM25-6</strain>
    </source>
</reference>
<comment type="similarity">
    <text evidence="2 11">Belongs to the class-II aminoacyl-tRNA synthetase family.</text>
</comment>
<dbReference type="InterPro" id="IPR036621">
    <property type="entry name" value="Anticodon-bd_dom_sf"/>
</dbReference>
<evidence type="ECO:0000256" key="12">
    <source>
        <dbReference type="PIRSR" id="PIRSR001549-1"/>
    </source>
</evidence>
<evidence type="ECO:0000259" key="13">
    <source>
        <dbReference type="PROSITE" id="PS50862"/>
    </source>
</evidence>
<dbReference type="Gene3D" id="3.40.50.800">
    <property type="entry name" value="Anticodon-binding domain"/>
    <property type="match status" value="1"/>
</dbReference>
<dbReference type="InterPro" id="IPR004516">
    <property type="entry name" value="HisRS/HisZ"/>
</dbReference>
<dbReference type="InterPro" id="IPR006195">
    <property type="entry name" value="aa-tRNA-synth_II"/>
</dbReference>
<sequence length="424" mass="47847">MGNKIFAPKGTRDILPKEVKAWEMVEGKIKEICSAFNYKQIRVPDFEHYALFDRGVGESTDIVSKEMYTLNHRGSDVFALKPEGTSSVIRAFIEHGMASGITPTKLYYITSCFRSERPQKGRQRQFHQFGIEAIGSYSASMDAEVIMLVDTLFSELKIKGLELRINSVGCPKCRSDYYERLKNFVEPFKNELCEDCRDRLSKNPMRILDCKNEHCKTLLKEAPLMVDYLCEDCKEHFESVKEYLNSAGIDFVVDPKIVRGLDYYTQTAFEFVSTDLGSQGTVCGGGRYNGLVKMIGGSDTPGVGFGLGLERLMLIMEEQGLLNDMEEDGIDIYLAPVGKDALKIAFKSFRELTKKGIKSGIDVMDRSLKAQMKYANKVNTKYTAILGEDELNKGVYTVRNMGTKEQEEIKIENLTEYIKGSLGE</sequence>
<evidence type="ECO:0000256" key="1">
    <source>
        <dbReference type="ARBA" id="ARBA00004496"/>
    </source>
</evidence>
<feature type="binding site" evidence="12">
    <location>
        <begin position="263"/>
        <end position="264"/>
    </location>
    <ligand>
        <name>L-histidine</name>
        <dbReference type="ChEBI" id="CHEBI:57595"/>
    </ligand>
</feature>
<dbReference type="GO" id="GO:0004821">
    <property type="term" value="F:histidine-tRNA ligase activity"/>
    <property type="evidence" value="ECO:0007669"/>
    <property type="project" value="UniProtKB-UniRule"/>
</dbReference>
<evidence type="ECO:0000313" key="15">
    <source>
        <dbReference type="Proteomes" id="UP000261212"/>
    </source>
</evidence>
<keyword evidence="8 11" id="KW-0648">Protein biosynthesis</keyword>
<protein>
    <recommendedName>
        <fullName evidence="11">Histidine--tRNA ligase</fullName>
        <ecNumber evidence="11">6.1.1.21</ecNumber>
    </recommendedName>
    <alternativeName>
        <fullName evidence="11">Histidyl-tRNA synthetase</fullName>
        <shortName evidence="11">HisRS</shortName>
    </alternativeName>
</protein>
<dbReference type="NCBIfam" id="TIGR00442">
    <property type="entry name" value="hisS"/>
    <property type="match status" value="1"/>
</dbReference>
<feature type="binding site" evidence="12">
    <location>
        <position position="128"/>
    </location>
    <ligand>
        <name>L-histidine</name>
        <dbReference type="ChEBI" id="CHEBI:57595"/>
    </ligand>
</feature>
<dbReference type="PANTHER" id="PTHR43707">
    <property type="entry name" value="HISTIDYL-TRNA SYNTHETASE"/>
    <property type="match status" value="1"/>
</dbReference>
<evidence type="ECO:0000256" key="10">
    <source>
        <dbReference type="ARBA" id="ARBA00047639"/>
    </source>
</evidence>
<dbReference type="InterPro" id="IPR041715">
    <property type="entry name" value="HisRS-like_core"/>
</dbReference>
<comment type="subunit">
    <text evidence="3 11">Homodimer.</text>
</comment>
<evidence type="ECO:0000256" key="2">
    <source>
        <dbReference type="ARBA" id="ARBA00008226"/>
    </source>
</evidence>
<dbReference type="GO" id="GO:0005524">
    <property type="term" value="F:ATP binding"/>
    <property type="evidence" value="ECO:0007669"/>
    <property type="project" value="UniProtKB-UniRule"/>
</dbReference>
<feature type="binding site" evidence="12">
    <location>
        <position position="259"/>
    </location>
    <ligand>
        <name>L-histidine</name>
        <dbReference type="ChEBI" id="CHEBI:57595"/>
    </ligand>
</feature>
<dbReference type="HAMAP" id="MF_00127">
    <property type="entry name" value="His_tRNA_synth"/>
    <property type="match status" value="1"/>
</dbReference>
<evidence type="ECO:0000256" key="6">
    <source>
        <dbReference type="ARBA" id="ARBA00022741"/>
    </source>
</evidence>
<feature type="binding site" evidence="12">
    <location>
        <position position="132"/>
    </location>
    <ligand>
        <name>L-histidine</name>
        <dbReference type="ChEBI" id="CHEBI:57595"/>
    </ligand>
</feature>